<feature type="region of interest" description="Disordered" evidence="2">
    <location>
        <begin position="1"/>
        <end position="23"/>
    </location>
</feature>
<evidence type="ECO:0000256" key="1">
    <source>
        <dbReference type="ARBA" id="ARBA00022553"/>
    </source>
</evidence>
<evidence type="ECO:0000259" key="3">
    <source>
        <dbReference type="PROSITE" id="PS50113"/>
    </source>
</evidence>
<dbReference type="AlphaFoldDB" id="A0A6N7PQI0"/>
<dbReference type="InterPro" id="IPR002645">
    <property type="entry name" value="STAS_dom"/>
</dbReference>
<keyword evidence="6" id="KW-1185">Reference proteome</keyword>
<dbReference type="InterPro" id="IPR000700">
    <property type="entry name" value="PAS-assoc_C"/>
</dbReference>
<sequence>MNQSPPPARREDTIGRDVDPSTLSDDTIRRTVILLQQTQALARVGGWELDCRANQLFWTEETYRIHETPPGFVPDVQQGIHFYAPEWVPVIAKAVERCVTVGEPFDLEMELVTYTKRRLWVRATGLAHVEDGKVVRIFGAFQDIDDQKRRELELKEKIAIIEQQRSTIHSMSAPIIQVWDGVLALPVVGQLDEARAAEITERLLQTVVSLGAAQVILDLTGVETVDDATADHLLRIIRATTLLGAQSIITGVRPAVAQTLVALGADLTTTTVRSNLREAIKAAMKSPSAARPQR</sequence>
<proteinExistence type="predicted"/>
<dbReference type="EMBL" id="WJIE01000005">
    <property type="protein sequence ID" value="MRG94233.1"/>
    <property type="molecule type" value="Genomic_DNA"/>
</dbReference>
<dbReference type="OrthoDB" id="5409880at2"/>
<evidence type="ECO:0000313" key="6">
    <source>
        <dbReference type="Proteomes" id="UP000440224"/>
    </source>
</evidence>
<dbReference type="Pfam" id="PF01740">
    <property type="entry name" value="STAS"/>
    <property type="match status" value="1"/>
</dbReference>
<feature type="compositionally biased region" description="Basic and acidic residues" evidence="2">
    <location>
        <begin position="8"/>
        <end position="19"/>
    </location>
</feature>
<dbReference type="SUPFAM" id="SSF52091">
    <property type="entry name" value="SpoIIaa-like"/>
    <property type="match status" value="1"/>
</dbReference>
<protein>
    <submittedName>
        <fullName evidence="5">STAS domain-containing protein</fullName>
    </submittedName>
</protein>
<dbReference type="SUPFAM" id="SSF55785">
    <property type="entry name" value="PYP-like sensor domain (PAS domain)"/>
    <property type="match status" value="1"/>
</dbReference>
<feature type="domain" description="STAS" evidence="4">
    <location>
        <begin position="172"/>
        <end position="283"/>
    </location>
</feature>
<reference evidence="5 6" key="1">
    <citation type="submission" date="2019-10" db="EMBL/GenBank/DDBJ databases">
        <title>A soil myxobacterium in the family Polyangiaceae.</title>
        <authorList>
            <person name="Li Y."/>
            <person name="Wang J."/>
        </authorList>
    </citation>
    <scope>NUCLEOTIDE SEQUENCE [LARGE SCALE GENOMIC DNA]</scope>
    <source>
        <strain evidence="5 6">DSM 14734</strain>
    </source>
</reference>
<dbReference type="PANTHER" id="PTHR33745">
    <property type="entry name" value="RSBT ANTAGONIST PROTEIN RSBS-RELATED"/>
    <property type="match status" value="1"/>
</dbReference>
<accession>A0A6N7PQI0</accession>
<evidence type="ECO:0000259" key="4">
    <source>
        <dbReference type="PROSITE" id="PS50801"/>
    </source>
</evidence>
<name>A0A6N7PQI0_9BACT</name>
<feature type="domain" description="PAC" evidence="3">
    <location>
        <begin position="105"/>
        <end position="156"/>
    </location>
</feature>
<gene>
    <name evidence="5" type="ORF">GF068_20240</name>
</gene>
<dbReference type="RefSeq" id="WP_153821045.1">
    <property type="nucleotide sequence ID" value="NZ_WJIE01000005.1"/>
</dbReference>
<dbReference type="PANTHER" id="PTHR33745:SF3">
    <property type="entry name" value="RSBT CO-ANTAGONIST PROTEIN RSBRC"/>
    <property type="match status" value="1"/>
</dbReference>
<organism evidence="5 6">
    <name type="scientific">Polyangium spumosum</name>
    <dbReference type="NCBI Taxonomy" id="889282"/>
    <lineage>
        <taxon>Bacteria</taxon>
        <taxon>Pseudomonadati</taxon>
        <taxon>Myxococcota</taxon>
        <taxon>Polyangia</taxon>
        <taxon>Polyangiales</taxon>
        <taxon>Polyangiaceae</taxon>
        <taxon>Polyangium</taxon>
    </lineage>
</organism>
<dbReference type="CDD" id="cd07041">
    <property type="entry name" value="STAS_RsbR_RsbS_like"/>
    <property type="match status" value="1"/>
</dbReference>
<dbReference type="PROSITE" id="PS50113">
    <property type="entry name" value="PAC"/>
    <property type="match status" value="1"/>
</dbReference>
<evidence type="ECO:0000256" key="2">
    <source>
        <dbReference type="SAM" id="MobiDB-lite"/>
    </source>
</evidence>
<keyword evidence="1" id="KW-0597">Phosphoprotein</keyword>
<comment type="caution">
    <text evidence="5">The sequence shown here is derived from an EMBL/GenBank/DDBJ whole genome shotgun (WGS) entry which is preliminary data.</text>
</comment>
<evidence type="ECO:0000313" key="5">
    <source>
        <dbReference type="EMBL" id="MRG94233.1"/>
    </source>
</evidence>
<dbReference type="Proteomes" id="UP000440224">
    <property type="component" value="Unassembled WGS sequence"/>
</dbReference>
<dbReference type="InterPro" id="IPR035965">
    <property type="entry name" value="PAS-like_dom_sf"/>
</dbReference>
<dbReference type="InterPro" id="IPR036513">
    <property type="entry name" value="STAS_dom_sf"/>
</dbReference>
<dbReference type="Gene3D" id="3.30.750.24">
    <property type="entry name" value="STAS domain"/>
    <property type="match status" value="1"/>
</dbReference>
<dbReference type="PROSITE" id="PS50801">
    <property type="entry name" value="STAS"/>
    <property type="match status" value="1"/>
</dbReference>
<dbReference type="Gene3D" id="3.30.450.20">
    <property type="entry name" value="PAS domain"/>
    <property type="match status" value="1"/>
</dbReference>
<dbReference type="InterPro" id="IPR051932">
    <property type="entry name" value="Bact_StressResp_Reg"/>
</dbReference>